<sequence>MRKYKCPNNCRLPRRKKELVEKDGKWGFDYHDFTYCPVCGEMMPQTHEAVKRFFDIYHLNSKLDRAEQLIYKSEFNAAAREAFVVVETALRNKSGLDLHGVDLVNKALSYDVDKKSGQITKIPLIQLNNLITDSEKNEQEGVRFMLMGFFQGARNIFQHNKVGSGASDVLSIIIQASYFLNLLDGHSITKHGEWIRTKVDYSDIYQNMPNHIDRLKLRCILRFRNWKHKKMQSKIKDTCES</sequence>
<name>A0A1G6B791_EUBOX</name>
<dbReference type="InterPro" id="IPR012654">
    <property type="entry name" value="CHP02391"/>
</dbReference>
<reference evidence="2 3" key="1">
    <citation type="submission" date="2016-10" db="EMBL/GenBank/DDBJ databases">
        <authorList>
            <person name="de Groot N.N."/>
        </authorList>
    </citation>
    <scope>NUCLEOTIDE SEQUENCE [LARGE SCALE GENOMIC DNA]</scope>
    <source>
        <strain evidence="2 3">DSM 3217</strain>
    </source>
</reference>
<organism evidence="2 3">
    <name type="scientific">Eubacterium oxidoreducens</name>
    <dbReference type="NCBI Taxonomy" id="1732"/>
    <lineage>
        <taxon>Bacteria</taxon>
        <taxon>Bacillati</taxon>
        <taxon>Bacillota</taxon>
        <taxon>Clostridia</taxon>
        <taxon>Eubacteriales</taxon>
        <taxon>Eubacteriaceae</taxon>
        <taxon>Eubacterium</taxon>
    </lineage>
</organism>
<dbReference type="STRING" id="1732.SAMN02910417_01259"/>
<gene>
    <name evidence="2" type="ORF">SAMN02910417_01259</name>
</gene>
<feature type="domain" description="Conserved hypothetical protein CHP02391" evidence="1">
    <location>
        <begin position="64"/>
        <end position="182"/>
    </location>
</feature>
<dbReference type="OrthoDB" id="9813731at2"/>
<dbReference type="Proteomes" id="UP000199228">
    <property type="component" value="Unassembled WGS sequence"/>
</dbReference>
<evidence type="ECO:0000313" key="3">
    <source>
        <dbReference type="Proteomes" id="UP000199228"/>
    </source>
</evidence>
<proteinExistence type="predicted"/>
<evidence type="ECO:0000259" key="1">
    <source>
        <dbReference type="Pfam" id="PF09509"/>
    </source>
</evidence>
<dbReference type="RefSeq" id="WP_090173350.1">
    <property type="nucleotide sequence ID" value="NZ_FMXR01000008.1"/>
</dbReference>
<dbReference type="Pfam" id="PF09509">
    <property type="entry name" value="Hypoth_Ymh"/>
    <property type="match status" value="1"/>
</dbReference>
<keyword evidence="3" id="KW-1185">Reference proteome</keyword>
<protein>
    <submittedName>
        <fullName evidence="2">TIGR02391 family protein</fullName>
    </submittedName>
</protein>
<accession>A0A1G6B791</accession>
<dbReference type="EMBL" id="FMXR01000008">
    <property type="protein sequence ID" value="SDB16492.1"/>
    <property type="molecule type" value="Genomic_DNA"/>
</dbReference>
<dbReference type="AlphaFoldDB" id="A0A1G6B791"/>
<evidence type="ECO:0000313" key="2">
    <source>
        <dbReference type="EMBL" id="SDB16492.1"/>
    </source>
</evidence>